<protein>
    <recommendedName>
        <fullName evidence="7">Late embryogenesis abundant protein LEA-2 subgroup domain-containing protein</fullName>
    </recommendedName>
</protein>
<feature type="domain" description="Late embryogenesis abundant protein LEA-2 subgroup" evidence="7">
    <location>
        <begin position="141"/>
        <end position="244"/>
    </location>
</feature>
<evidence type="ECO:0000313" key="8">
    <source>
        <dbReference type="EMBL" id="KAK1294490.1"/>
    </source>
</evidence>
<keyword evidence="9" id="KW-1185">Reference proteome</keyword>
<comment type="subcellular location">
    <subcellularLocation>
        <location evidence="1">Membrane</location>
        <topology evidence="1">Single-pass membrane protein</topology>
    </subcellularLocation>
</comment>
<dbReference type="Proteomes" id="UP001180020">
    <property type="component" value="Unassembled WGS sequence"/>
</dbReference>
<dbReference type="AlphaFoldDB" id="A0AAV9D071"/>
<evidence type="ECO:0000256" key="3">
    <source>
        <dbReference type="ARBA" id="ARBA00022989"/>
    </source>
</evidence>
<reference evidence="8" key="1">
    <citation type="journal article" date="2023" name="Nat. Commun.">
        <title>Diploid and tetraploid genomes of Acorus and the evolution of monocots.</title>
        <authorList>
            <person name="Ma L."/>
            <person name="Liu K.W."/>
            <person name="Li Z."/>
            <person name="Hsiao Y.Y."/>
            <person name="Qi Y."/>
            <person name="Fu T."/>
            <person name="Tang G.D."/>
            <person name="Zhang D."/>
            <person name="Sun W.H."/>
            <person name="Liu D.K."/>
            <person name="Li Y."/>
            <person name="Chen G.Z."/>
            <person name="Liu X.D."/>
            <person name="Liao X.Y."/>
            <person name="Jiang Y.T."/>
            <person name="Yu X."/>
            <person name="Hao Y."/>
            <person name="Huang J."/>
            <person name="Zhao X.W."/>
            <person name="Ke S."/>
            <person name="Chen Y.Y."/>
            <person name="Wu W.L."/>
            <person name="Hsu J.L."/>
            <person name="Lin Y.F."/>
            <person name="Huang M.D."/>
            <person name="Li C.Y."/>
            <person name="Huang L."/>
            <person name="Wang Z.W."/>
            <person name="Zhao X."/>
            <person name="Zhong W.Y."/>
            <person name="Peng D.H."/>
            <person name="Ahmad S."/>
            <person name="Lan S."/>
            <person name="Zhang J.S."/>
            <person name="Tsai W.C."/>
            <person name="Van de Peer Y."/>
            <person name="Liu Z.J."/>
        </authorList>
    </citation>
    <scope>NUCLEOTIDE SEQUENCE</scope>
    <source>
        <strain evidence="8">CP</strain>
    </source>
</reference>
<dbReference type="PANTHER" id="PTHR31234">
    <property type="entry name" value="LATE EMBRYOGENESIS ABUNDANT (LEA) HYDROXYPROLINE-RICH GLYCOPROTEIN FAMILY"/>
    <property type="match status" value="1"/>
</dbReference>
<dbReference type="Pfam" id="PF03168">
    <property type="entry name" value="LEA_2"/>
    <property type="match status" value="1"/>
</dbReference>
<evidence type="ECO:0000256" key="2">
    <source>
        <dbReference type="ARBA" id="ARBA00022692"/>
    </source>
</evidence>
<evidence type="ECO:0000259" key="7">
    <source>
        <dbReference type="Pfam" id="PF03168"/>
    </source>
</evidence>
<dbReference type="InterPro" id="IPR004864">
    <property type="entry name" value="LEA_2"/>
</dbReference>
<dbReference type="EMBL" id="JAUJYO010000016">
    <property type="protein sequence ID" value="KAK1294490.1"/>
    <property type="molecule type" value="Genomic_DNA"/>
</dbReference>
<keyword evidence="3 6" id="KW-1133">Transmembrane helix</keyword>
<feature type="region of interest" description="Disordered" evidence="5">
    <location>
        <begin position="1"/>
        <end position="26"/>
    </location>
</feature>
<dbReference type="GO" id="GO:0098542">
    <property type="term" value="P:defense response to other organism"/>
    <property type="evidence" value="ECO:0007669"/>
    <property type="project" value="InterPro"/>
</dbReference>
<accession>A0AAV9D071</accession>
<name>A0AAV9D071_ACOCL</name>
<keyword evidence="2 6" id="KW-0812">Transmembrane</keyword>
<evidence type="ECO:0000256" key="1">
    <source>
        <dbReference type="ARBA" id="ARBA00004167"/>
    </source>
</evidence>
<keyword evidence="4 6" id="KW-0472">Membrane</keyword>
<organism evidence="8 9">
    <name type="scientific">Acorus calamus</name>
    <name type="common">Sweet flag</name>
    <dbReference type="NCBI Taxonomy" id="4465"/>
    <lineage>
        <taxon>Eukaryota</taxon>
        <taxon>Viridiplantae</taxon>
        <taxon>Streptophyta</taxon>
        <taxon>Embryophyta</taxon>
        <taxon>Tracheophyta</taxon>
        <taxon>Spermatophyta</taxon>
        <taxon>Magnoliopsida</taxon>
        <taxon>Liliopsida</taxon>
        <taxon>Acoraceae</taxon>
        <taxon>Acorus</taxon>
    </lineage>
</organism>
<dbReference type="InterPro" id="IPR044839">
    <property type="entry name" value="NDR1-like"/>
</dbReference>
<dbReference type="GO" id="GO:0005886">
    <property type="term" value="C:plasma membrane"/>
    <property type="evidence" value="ECO:0007669"/>
    <property type="project" value="TreeGrafter"/>
</dbReference>
<evidence type="ECO:0000313" key="9">
    <source>
        <dbReference type="Proteomes" id="UP001180020"/>
    </source>
</evidence>
<evidence type="ECO:0000256" key="4">
    <source>
        <dbReference type="ARBA" id="ARBA00023136"/>
    </source>
</evidence>
<dbReference type="PANTHER" id="PTHR31234:SF70">
    <property type="entry name" value="LATE EMBRYOGENESIS ABUNDANT PROTEIN LEA-2 SUBGROUP DOMAIN-CONTAINING PROTEIN"/>
    <property type="match status" value="1"/>
</dbReference>
<sequence>MMGDRIHPTSDSPTTASTADEIHQPFFPKPNPPPGTYVIQIPKDQIFNHPPPANVALHKRRPSSAASSRRRGCTCRRCFCFSLCLLLLLTVAIVVAGAVMYFVYDPKVPRYTVDRISIKGFDLNSTSQPSDPSINPDFKVTVRADNPNKKIGFYYGKRSSASVSFESETLCRGSLVSFYHGPKNVTVFETDLIGSGIRLSESMRGRLIADQNRGSVPIRVDLRVPVRAKVGGIKSWTVTVKARCELTVDRLGVDSRIKSKSCKVSVDF</sequence>
<feature type="compositionally biased region" description="Low complexity" evidence="5">
    <location>
        <begin position="9"/>
        <end position="19"/>
    </location>
</feature>
<reference evidence="8" key="2">
    <citation type="submission" date="2023-06" db="EMBL/GenBank/DDBJ databases">
        <authorList>
            <person name="Ma L."/>
            <person name="Liu K.-W."/>
            <person name="Li Z."/>
            <person name="Hsiao Y.-Y."/>
            <person name="Qi Y."/>
            <person name="Fu T."/>
            <person name="Tang G."/>
            <person name="Zhang D."/>
            <person name="Sun W.-H."/>
            <person name="Liu D.-K."/>
            <person name="Li Y."/>
            <person name="Chen G.-Z."/>
            <person name="Liu X.-D."/>
            <person name="Liao X.-Y."/>
            <person name="Jiang Y.-T."/>
            <person name="Yu X."/>
            <person name="Hao Y."/>
            <person name="Huang J."/>
            <person name="Zhao X.-W."/>
            <person name="Ke S."/>
            <person name="Chen Y.-Y."/>
            <person name="Wu W.-L."/>
            <person name="Hsu J.-L."/>
            <person name="Lin Y.-F."/>
            <person name="Huang M.-D."/>
            <person name="Li C.-Y."/>
            <person name="Huang L."/>
            <person name="Wang Z.-W."/>
            <person name="Zhao X."/>
            <person name="Zhong W.-Y."/>
            <person name="Peng D.-H."/>
            <person name="Ahmad S."/>
            <person name="Lan S."/>
            <person name="Zhang J.-S."/>
            <person name="Tsai W.-C."/>
            <person name="Van De Peer Y."/>
            <person name="Liu Z.-J."/>
        </authorList>
    </citation>
    <scope>NUCLEOTIDE SEQUENCE</scope>
    <source>
        <strain evidence="8">CP</strain>
        <tissue evidence="8">Leaves</tissue>
    </source>
</reference>
<evidence type="ECO:0000256" key="5">
    <source>
        <dbReference type="SAM" id="MobiDB-lite"/>
    </source>
</evidence>
<feature type="transmembrane region" description="Helical" evidence="6">
    <location>
        <begin position="78"/>
        <end position="104"/>
    </location>
</feature>
<evidence type="ECO:0000256" key="6">
    <source>
        <dbReference type="SAM" id="Phobius"/>
    </source>
</evidence>
<proteinExistence type="predicted"/>
<comment type="caution">
    <text evidence="8">The sequence shown here is derived from an EMBL/GenBank/DDBJ whole genome shotgun (WGS) entry which is preliminary data.</text>
</comment>
<gene>
    <name evidence="8" type="ORF">QJS10_CPA16g01245</name>
</gene>